<evidence type="ECO:0000256" key="3">
    <source>
        <dbReference type="ARBA" id="ARBA00022692"/>
    </source>
</evidence>
<dbReference type="GO" id="GO:0009279">
    <property type="term" value="C:cell outer membrane"/>
    <property type="evidence" value="ECO:0007669"/>
    <property type="project" value="UniProtKB-SubCell"/>
</dbReference>
<dbReference type="Pfam" id="PF13505">
    <property type="entry name" value="OMP_b-brl"/>
    <property type="match status" value="1"/>
</dbReference>
<dbReference type="PANTHER" id="PTHR35892">
    <property type="entry name" value="OUTER MEMBRANE PROTEIN PAGN-RELATED"/>
    <property type="match status" value="1"/>
</dbReference>
<keyword evidence="4" id="KW-0732">Signal</keyword>
<protein>
    <submittedName>
        <fullName evidence="7">Outer membrane beta-barrel protein</fullName>
    </submittedName>
</protein>
<dbReference type="AlphaFoldDB" id="A0AAU6UDH1"/>
<evidence type="ECO:0000313" key="7">
    <source>
        <dbReference type="EMBL" id="XAG72276.1"/>
    </source>
</evidence>
<keyword evidence="5" id="KW-0472">Membrane</keyword>
<reference evidence="7" key="1">
    <citation type="submission" date="2022-03" db="EMBL/GenBank/DDBJ databases">
        <title>Sea Food Isolates.</title>
        <authorList>
            <person name="Li c."/>
        </authorList>
    </citation>
    <scope>NUCLEOTIDE SEQUENCE</scope>
    <source>
        <strain evidence="7">19NY04SH03</strain>
    </source>
</reference>
<dbReference type="InterPro" id="IPR051723">
    <property type="entry name" value="Bact_OM_Invasion-Related"/>
</dbReference>
<keyword evidence="2" id="KW-1134">Transmembrane beta strand</keyword>
<organism evidence="7">
    <name type="scientific">bacterium 19NY04SH03</name>
    <dbReference type="NCBI Taxonomy" id="2920647"/>
    <lineage>
        <taxon>Bacteria</taxon>
    </lineage>
</organism>
<evidence type="ECO:0000259" key="6">
    <source>
        <dbReference type="Pfam" id="PF13505"/>
    </source>
</evidence>
<dbReference type="PANTHER" id="PTHR35892:SF2">
    <property type="entry name" value="OUTER MEMBRANE PROTEIN PAGN"/>
    <property type="match status" value="1"/>
</dbReference>
<comment type="subcellular location">
    <subcellularLocation>
        <location evidence="1">Cell outer membrane</location>
        <topology evidence="1">Multi-pass membrane protein</topology>
    </subcellularLocation>
</comment>
<gene>
    <name evidence="7" type="ORF">MRN42_09800</name>
</gene>
<dbReference type="SUPFAM" id="SSF56925">
    <property type="entry name" value="OMPA-like"/>
    <property type="match status" value="1"/>
</dbReference>
<evidence type="ECO:0000256" key="1">
    <source>
        <dbReference type="ARBA" id="ARBA00004571"/>
    </source>
</evidence>
<proteinExistence type="predicted"/>
<evidence type="ECO:0000256" key="5">
    <source>
        <dbReference type="ARBA" id="ARBA00023136"/>
    </source>
</evidence>
<dbReference type="InterPro" id="IPR027385">
    <property type="entry name" value="Beta-barrel_OMP"/>
</dbReference>
<feature type="domain" description="Outer membrane protein beta-barrel" evidence="6">
    <location>
        <begin position="54"/>
        <end position="224"/>
    </location>
</feature>
<dbReference type="EMBL" id="CP095346">
    <property type="protein sequence ID" value="XAG72276.1"/>
    <property type="molecule type" value="Genomic_DNA"/>
</dbReference>
<sequence length="224" mass="25584">MYKKIAISLTLLSTNVFSNEIDNDYYGAIRGAKVIQSSDGMNLSHRPGIGEFVSGDDKSRFYDFSLALGKRYSNHWRTEAEYSFKKTSEYTSGSSVFTTSFNHHKVQSERLMFNMYRDFKLKDRISAYGMIGFGLAKVKSSGWQGNENRQYEQNTDTNIAYSLGAGVSYQLVENVSFDLGYRYVDLGEVESGWNKFQNARGLQDEKMKANLKSSEYYLGVRVNF</sequence>
<dbReference type="Gene3D" id="2.40.160.20">
    <property type="match status" value="1"/>
</dbReference>
<accession>A0AAU6UDH1</accession>
<keyword evidence="3" id="KW-0812">Transmembrane</keyword>
<evidence type="ECO:0000256" key="2">
    <source>
        <dbReference type="ARBA" id="ARBA00022452"/>
    </source>
</evidence>
<dbReference type="InterPro" id="IPR011250">
    <property type="entry name" value="OMP/PagP_B-barrel"/>
</dbReference>
<evidence type="ECO:0000256" key="4">
    <source>
        <dbReference type="ARBA" id="ARBA00022729"/>
    </source>
</evidence>
<name>A0AAU6UDH1_UNCXX</name>